<reference evidence="2" key="1">
    <citation type="submission" date="2021-03" db="EMBL/GenBank/DDBJ databases">
        <title>Plesiomonas shigelloides zfcc0051, isolated from zebrafish feces.</title>
        <authorList>
            <person name="Vanderhoek Z."/>
            <person name="Gaulke C."/>
        </authorList>
    </citation>
    <scope>NUCLEOTIDE SEQUENCE</scope>
    <source>
        <strain evidence="2">Zfcc0051</strain>
    </source>
</reference>
<gene>
    <name evidence="2" type="ORF">J2R62_14495</name>
</gene>
<protein>
    <submittedName>
        <fullName evidence="2">Uncharacterized protein</fullName>
    </submittedName>
</protein>
<evidence type="ECO:0000313" key="2">
    <source>
        <dbReference type="EMBL" id="MBO1109402.1"/>
    </source>
</evidence>
<proteinExistence type="predicted"/>
<comment type="caution">
    <text evidence="2">The sequence shown here is derived from an EMBL/GenBank/DDBJ whole genome shotgun (WGS) entry which is preliminary data.</text>
</comment>
<keyword evidence="1" id="KW-1133">Transmembrane helix</keyword>
<keyword evidence="1" id="KW-0812">Transmembrane</keyword>
<organism evidence="2 3">
    <name type="scientific">Plesiomonas shigelloides</name>
    <name type="common">Aeromonas shigelloides</name>
    <dbReference type="NCBI Taxonomy" id="703"/>
    <lineage>
        <taxon>Bacteria</taxon>
        <taxon>Pseudomonadati</taxon>
        <taxon>Pseudomonadota</taxon>
        <taxon>Gammaproteobacteria</taxon>
        <taxon>Enterobacterales</taxon>
        <taxon>Enterobacteriaceae</taxon>
        <taxon>Plesiomonas</taxon>
    </lineage>
</organism>
<dbReference type="RefSeq" id="WP_039046625.1">
    <property type="nucleotide sequence ID" value="NZ_JAFNAA010000018.1"/>
</dbReference>
<accession>A0A8I1WAQ9</accession>
<dbReference type="AlphaFoldDB" id="A0A8I1WAQ9"/>
<feature type="transmembrane region" description="Helical" evidence="1">
    <location>
        <begin position="12"/>
        <end position="31"/>
    </location>
</feature>
<evidence type="ECO:0000313" key="3">
    <source>
        <dbReference type="Proteomes" id="UP000664658"/>
    </source>
</evidence>
<sequence>MPDDKKGGGKALGITGGGGAGVFLLKFAGLISDPTLRDLYISAIPIVSVLLSEVFTLAWVIYGFDPKELRVKRRLKKLKRQAEAVLKSDPPVSQDIKEKAQARYDVICQIEMGILPFSVLEAPSSRSEPQAQETE</sequence>
<evidence type="ECO:0000256" key="1">
    <source>
        <dbReference type="SAM" id="Phobius"/>
    </source>
</evidence>
<name>A0A8I1WAQ9_PLESH</name>
<keyword evidence="1" id="KW-0472">Membrane</keyword>
<dbReference type="Proteomes" id="UP000664658">
    <property type="component" value="Unassembled WGS sequence"/>
</dbReference>
<dbReference type="EMBL" id="JAFNAA010000018">
    <property type="protein sequence ID" value="MBO1109402.1"/>
    <property type="molecule type" value="Genomic_DNA"/>
</dbReference>
<feature type="transmembrane region" description="Helical" evidence="1">
    <location>
        <begin position="43"/>
        <end position="64"/>
    </location>
</feature>